<keyword evidence="2" id="KW-0479">Metal-binding</keyword>
<dbReference type="InterPro" id="IPR006913">
    <property type="entry name" value="CENP-V/GFA"/>
</dbReference>
<accession>A0ABV7FXV8</accession>
<protein>
    <submittedName>
        <fullName evidence="6">GFA family protein</fullName>
    </submittedName>
</protein>
<keyword evidence="3" id="KW-0862">Zinc</keyword>
<dbReference type="Gene3D" id="3.90.1590.10">
    <property type="entry name" value="glutathione-dependent formaldehyde- activating enzyme (gfa)"/>
    <property type="match status" value="1"/>
</dbReference>
<keyword evidence="4" id="KW-0456">Lyase</keyword>
<dbReference type="EMBL" id="JBHRTN010000004">
    <property type="protein sequence ID" value="MFC3124118.1"/>
    <property type="molecule type" value="Genomic_DNA"/>
</dbReference>
<evidence type="ECO:0000256" key="2">
    <source>
        <dbReference type="ARBA" id="ARBA00022723"/>
    </source>
</evidence>
<dbReference type="InterPro" id="IPR011057">
    <property type="entry name" value="Mss4-like_sf"/>
</dbReference>
<comment type="similarity">
    <text evidence="1">Belongs to the Gfa family.</text>
</comment>
<dbReference type="RefSeq" id="WP_379594359.1">
    <property type="nucleotide sequence ID" value="NZ_JBHRTN010000004.1"/>
</dbReference>
<organism evidence="6 7">
    <name type="scientific">Teichococcus globiformis</name>
    <dbReference type="NCBI Taxonomy" id="2307229"/>
    <lineage>
        <taxon>Bacteria</taxon>
        <taxon>Pseudomonadati</taxon>
        <taxon>Pseudomonadota</taxon>
        <taxon>Alphaproteobacteria</taxon>
        <taxon>Acetobacterales</taxon>
        <taxon>Roseomonadaceae</taxon>
        <taxon>Roseomonas</taxon>
    </lineage>
</organism>
<dbReference type="PANTHER" id="PTHR33337:SF40">
    <property type="entry name" value="CENP-V_GFA DOMAIN-CONTAINING PROTEIN-RELATED"/>
    <property type="match status" value="1"/>
</dbReference>
<gene>
    <name evidence="6" type="ORF">ACFOD4_03525</name>
</gene>
<evidence type="ECO:0000256" key="3">
    <source>
        <dbReference type="ARBA" id="ARBA00022833"/>
    </source>
</evidence>
<feature type="domain" description="CENP-V/GFA" evidence="5">
    <location>
        <begin position="4"/>
        <end position="110"/>
    </location>
</feature>
<evidence type="ECO:0000256" key="1">
    <source>
        <dbReference type="ARBA" id="ARBA00005495"/>
    </source>
</evidence>
<evidence type="ECO:0000313" key="6">
    <source>
        <dbReference type="EMBL" id="MFC3124118.1"/>
    </source>
</evidence>
<name>A0ABV7FXV8_9PROT</name>
<sequence length="140" mass="15230">MTETTGRCFCGAIRFRFNHAPLATRACWCRDCQYLACGNASVNAFFRPAGLTLEGEPASYVSQADSGNTMRRRFCAKCGTHLFSEAEARPDVMVVRIGTLDRRDGLAPVSAIWTGSAPDWARLDPDLPSCAEQPTTPPVA</sequence>
<evidence type="ECO:0000259" key="5">
    <source>
        <dbReference type="PROSITE" id="PS51891"/>
    </source>
</evidence>
<dbReference type="PROSITE" id="PS51891">
    <property type="entry name" value="CENP_V_GFA"/>
    <property type="match status" value="1"/>
</dbReference>
<comment type="caution">
    <text evidence="6">The sequence shown here is derived from an EMBL/GenBank/DDBJ whole genome shotgun (WGS) entry which is preliminary data.</text>
</comment>
<reference evidence="7" key="1">
    <citation type="journal article" date="2019" name="Int. J. Syst. Evol. Microbiol.">
        <title>The Global Catalogue of Microorganisms (GCM) 10K type strain sequencing project: providing services to taxonomists for standard genome sequencing and annotation.</title>
        <authorList>
            <consortium name="The Broad Institute Genomics Platform"/>
            <consortium name="The Broad Institute Genome Sequencing Center for Infectious Disease"/>
            <person name="Wu L."/>
            <person name="Ma J."/>
        </authorList>
    </citation>
    <scope>NUCLEOTIDE SEQUENCE [LARGE SCALE GENOMIC DNA]</scope>
    <source>
        <strain evidence="7">KCTC 52094</strain>
    </source>
</reference>
<dbReference type="PANTHER" id="PTHR33337">
    <property type="entry name" value="GFA DOMAIN-CONTAINING PROTEIN"/>
    <property type="match status" value="1"/>
</dbReference>
<evidence type="ECO:0000256" key="4">
    <source>
        <dbReference type="ARBA" id="ARBA00023239"/>
    </source>
</evidence>
<dbReference type="Pfam" id="PF04828">
    <property type="entry name" value="GFA"/>
    <property type="match status" value="1"/>
</dbReference>
<dbReference type="Proteomes" id="UP001595593">
    <property type="component" value="Unassembled WGS sequence"/>
</dbReference>
<proteinExistence type="inferred from homology"/>
<keyword evidence="7" id="KW-1185">Reference proteome</keyword>
<dbReference type="SUPFAM" id="SSF51316">
    <property type="entry name" value="Mss4-like"/>
    <property type="match status" value="1"/>
</dbReference>
<evidence type="ECO:0000313" key="7">
    <source>
        <dbReference type="Proteomes" id="UP001595593"/>
    </source>
</evidence>